<dbReference type="Gene3D" id="2.130.10.10">
    <property type="entry name" value="YVTN repeat-like/Quinoprotein amine dehydrogenase"/>
    <property type="match status" value="1"/>
</dbReference>
<evidence type="ECO:0000259" key="5">
    <source>
        <dbReference type="PROSITE" id="PS50197"/>
    </source>
</evidence>
<dbReference type="PROSITE" id="PS51783">
    <property type="entry name" value="PH_BEACH"/>
    <property type="match status" value="1"/>
</dbReference>
<evidence type="ECO:0000256" key="1">
    <source>
        <dbReference type="ARBA" id="ARBA00022574"/>
    </source>
</evidence>
<feature type="compositionally biased region" description="Polar residues" evidence="4">
    <location>
        <begin position="1419"/>
        <end position="1433"/>
    </location>
</feature>
<evidence type="ECO:0000256" key="3">
    <source>
        <dbReference type="PROSITE-ProRule" id="PRU00221"/>
    </source>
</evidence>
<dbReference type="InterPro" id="IPR011993">
    <property type="entry name" value="PH-like_dom_sf"/>
</dbReference>
<reference evidence="7 8" key="1">
    <citation type="submission" date="2024-03" db="EMBL/GenBank/DDBJ databases">
        <title>The genome assembly and annotation of the cricket Gryllus longicercus Weissman &amp; Gray.</title>
        <authorList>
            <person name="Szrajer S."/>
            <person name="Gray D."/>
            <person name="Ylla G."/>
        </authorList>
    </citation>
    <scope>NUCLEOTIDE SEQUENCE [LARGE SCALE GENOMIC DNA]</scope>
    <source>
        <strain evidence="7">DAG 2021-001</strain>
        <tissue evidence="7">Whole body minus gut</tissue>
    </source>
</reference>
<keyword evidence="2" id="KW-0677">Repeat</keyword>
<dbReference type="InterPro" id="IPR000409">
    <property type="entry name" value="BEACH_dom"/>
</dbReference>
<dbReference type="PROSITE" id="PS50294">
    <property type="entry name" value="WD_REPEATS_REGION"/>
    <property type="match status" value="1"/>
</dbReference>
<dbReference type="SMART" id="SM00320">
    <property type="entry name" value="WD40"/>
    <property type="match status" value="3"/>
</dbReference>
<evidence type="ECO:0000259" key="6">
    <source>
        <dbReference type="PROSITE" id="PS51783"/>
    </source>
</evidence>
<dbReference type="Gene3D" id="1.10.1540.10">
    <property type="entry name" value="BEACH domain"/>
    <property type="match status" value="1"/>
</dbReference>
<dbReference type="Proteomes" id="UP001378592">
    <property type="component" value="Unassembled WGS sequence"/>
</dbReference>
<evidence type="ECO:0008006" key="9">
    <source>
        <dbReference type="Google" id="ProtNLM"/>
    </source>
</evidence>
<feature type="region of interest" description="Disordered" evidence="4">
    <location>
        <begin position="902"/>
        <end position="943"/>
    </location>
</feature>
<dbReference type="FunFam" id="1.10.1540.10:FF:000001">
    <property type="entry name" value="neurobeachin isoform X1"/>
    <property type="match status" value="1"/>
</dbReference>
<feature type="compositionally biased region" description="Low complexity" evidence="4">
    <location>
        <begin position="2646"/>
        <end position="2664"/>
    </location>
</feature>
<evidence type="ECO:0000313" key="8">
    <source>
        <dbReference type="Proteomes" id="UP001378592"/>
    </source>
</evidence>
<sequence>MTPPSKIQQLWELFIQSEHSSYEKSTWLDVFLAEFLAQVHEGKSVEDILSFCLVGGVATLIGCELLTDVHQICSQPGDGEDLAPLCHYLLHGRGWRSLAVLHCLGVQNLSCGRELASLLISLYPVCLQKPMKNKKEVKAQNPYIPKKPATNIEDVFRIRTPLKNKFRLPSFTHNYNLCPPSRAEFHRSFSNTSTGRLRRSKTVVSTDGTKGNTEGATSESEHLEEDLDTLPSKASTLKIRLDPMDFDYFTSVVRSEDEARLDSHNYTPLKRGGRDSKEERKIPDDFKDERVLRVLTSEICSYEFFQLVIHLLQSLCTSEINVASDNAHQIAVQAINFSLENLCSLQFGSAPTEPFTSTEVAELKSAMTQLLLAALEKILLYSDVTMTVIRNGMLPVLLKVLEDAICKISAAAKNAEEECVLGDAIISNLQSTKAVSETEACKIQEFIFGCMYGIITFLYCLLLQRCTVDKFRDFLELFQLFAESHGGRLVEKTITAIISLPHVNSQISISRAKKVIDLTGQLIAALKKVRCEIIHSHQCRRTRHKQCISTAALETHHHLDLFGAVYSTCIVAANPHHACCIASLFMVLVRLLNSNNLQIESRVIKVMMMCGTCCCFPVRSLIAPLLEIVKKNGSQCRHLVFALLERTIYSELGAIATADNKISCVICYKSTLISKSISTDYSAEESFEAGQKGRIAKEYQVSSKLGDADKLSLVTTFEVPSARNPWSCLELFQDLLQSSDIKLCHDITSHLLKVSPRCTPHVKQELLFNVFYPTFCVAKTQFLLTEDDVSKFNVLSCLSIFSSLLGSITFADYFISQGGLNHILDLISLPVFSKLCCSVLEMIAIVEIWKLESEAKVHNGSESHVCDLKQLPSLNMLQNAMEASSRRLLVIFDKYTNSQSAGISNGSSTPVNTTSDTELDDNKPSQETTEDSDGLDNENCNINSEDTKSMLESLNESDVDVNKNAVESSNTNDVMPGVILTKEDRDIYCQLLPTLCVFWRSCANLVVSSPSFRAHLQRQPVAEDAGHLLLCALNRVVQGNFFMGNKEQVMNHISESNLHMKLIEATLTVSLATPRAVKAQLEVLPDTSSAPCDIVIANLRSILLRSDLTCNVNVRQLCEVLLRCAVAECCQEQVMPPNRKPKLPALFVSTTWDESLSDADEDLDTTELSNDCSSLDDTYITADEGYEADIELLDGGIPVYAATASVADDCSSLGSPVGVAGSAWSEYGRNHNIVQPSLCTLAIDFLIHLNNRYLETCSCEHDNEPEINGNVPMWSELPNEAMHLQNLVHCIQRLVALCRDNPQNCITLAKNGVIEKLLDGFGTFLKILNPNYTELQSAVLELVTLLARYSISPQELSVYLNFFKANNPPLEALLTPLTSLVMTSKPQPNYILCFPVEATLATVEEVESIESKLIGGSPGTQEGKNLSQGSSGLRLSPTLSSPIGEDIAGNLAATLHSKHTEAGLVSAWSTCAVALPINTDLGWGMWMNGFSIGLWLRLERGSNAGGATLVHTPSYPSSLLSDSASGSLSDWGLTSDHWAKDGSMQNASGVKPVSSGSVLHMFSIGYENLMLEVWADPCSDTLTLKWMRPDWKSNEVLCESTVENCLAVGQWHHLAVNVKDYVQNKKIVIEVLLLIDGWREVKVLMTYSGLLVRKLRPVCLLLGHSVVPGAAKPVGSWYLGSVMLFRCPVFTRERAIYLVGLGPNYTNLTDCEVDRVSPNFTSVFGPKTLSPGIDWEMILDGKKGNLKELQDNLLLTYSAQNPHIVNVYPQVMTNPGGVVGSLFPGQPGFRVVAVEQRASQQLPLPARPILLATPNSQQYHGLVAAASILGGTPVFLFLLARVVELKASQQAQAKALFLLLKLVQADSELFAQFVSQDCHKLLLKVLSSSRCIAGHHMLKAVLDTCCDKPVLQYHPGTRKFHIACQSDAIIVNSFLLSTIVGSWRDWERAGEEQLFYEGGGVLGTLFRSLHVLLRDDHPFREFNATQLNRVRMVEALLLFCKERFLYEEALQLHVSVCCSLVELIRSLMGAPPEFSHIVAVTDFLVLLHQASATYVTHVRPSFYFLLSSQPPNVPTNLTNMPRSTRKETGLSLEKAGGFQIEGDTKLKSSTTKIFVNDLKEKETKNNFAQPVDPQKLNKALTNLQIQQCSGEGHGDNEASVPGQRTDSNSDVPVDSNKVDELTMDSGIACSFKENQNPSEQELIRSSTDIANQPNIMGLPYTDSVDNKIKLGGGSFSSSTSEVIHEEKEKVKDDLQIVPKKEVEEREDIEKFTTETGDDVTTRIWPEESPTPTQVSFDSSTVVGEGEKWLGNSGRGSSQSLVVEGLLLLLRDTLLVLPDNMAHQVLNHVVKAEALLVMANHADPRVRTAVVKVLSAYLQRSTDEEINKFLKIKGFYQLANQLSLFPASLELVEACVALVTRCSVSLEEQAEISLLTNLTFLQANSFPPLLALLPRCVHDTALTHNLIIFLREVFTKSLKSQSLRTLLDCGLLESLEKTIIAVAHMPPEPSDLCGISEQDLLLGDVQVFLMTIVGQVLRTPGAHHMQVINDLQLQLSYLERTERSNCGVHATCVTALRETQCVILEGSLDILQDKIASVQSFGSKLKNPTSFFSSVISGNYEDQLYHSSCEPPKLEHGQPSSAHQIYSSTSSGGSAVGKASSGVQSKEVPRSELNDRLKNIIVKSVDFLTNVELVGGRSPVTNAIEHNFSRRLLASLLQGLRTVLEKRGASQRTVWSQVMWAARDTLRVQSARLLVWLLSPAQPVKLRMFCVHSLRGEQRCKELVSAMLHTHSQMEQKFVFFLWELMNSTENLLAPADLRVCEELKDQLETWGIGGNTEQCSWQDEVRLLMEELERQPKIWEKHNESATLRSVYKFEGLMKTVAEAAMSITRLVVEAQNSERKVFMEHIKLAYSENVQIRIKWQKIVQQLTHERAVWFFSESYPQSWQLDATEGPARVRNRLQRCHLGIQSKYLMSSSQQKSSDLAKNEDPLSYLFEQDKQSSTSTVLIERLHTNEKIQHMCPARVITPANEVPGELLIGESCLYFVADDSILGTDLSEVTAGSLDVSSTAWQFENVKEIHNRRFQLQERALEIFLMNGKTYLVAFQSVKERDTFVWELSQCHLPNRVVGDNLSDVVQMWREGLITNWEYLTQLNKMAGRSFNDLMQYPVFPFVLSDYTSSTLNLHDPKAYRNFKKPMAVQDKKNEQHYINNYNYLKQELQESQHLVSLNQEPYHYGSHYSNSGTVLHFLVRLPPFTRMFLTYQDNNFDLPDRTFHSLYTTWRLASSDSTTDVKELIPEFFFLSEFLLNSEGFNFGIRQNGERVHHVSLPPWCDGDPRRFILVHRQALESDFVRENLPHWIDLVFGYKQTGKMAVDAINVFHPATYYGFNVETIKDPLERTAWETMVRTYGQTPRQLFRSAHPMVVQSLSSHTSAQSMRTVITGVKGLVWGSYVGSPSDPEPVVVWKHQHRTPVASLVPLLTNDVFGLAPQTSLLLCYSKEKGLSMINTTSVLGAALVTWGHSDSIIRAKLKKEQPPWPVVKSGGLDPICICASVPDCNQLWLGHCSGKLVVFEYKFDPGKGVLDFRSDPVTLLGHSSAITSLCICRSFSVVASGSQDSSTILWDLNNLSYVRSVPKVGSPVNLVCISETMGDVATVCHSSSSSTLRSYTINTSLVGSVNSPIPITALCFSSAPEGISVNVIATGLANGAVRLWSTWDLSLVREITCNLLNRPVISLTYSYDSQHLYASAADGIVIIWEGAGAKGVSRTPKFLNLTSL</sequence>
<feature type="region of interest" description="Disordered" evidence="4">
    <location>
        <begin position="2148"/>
        <end position="2172"/>
    </location>
</feature>
<dbReference type="EMBL" id="JAZDUA010000305">
    <property type="protein sequence ID" value="KAK7861711.1"/>
    <property type="molecule type" value="Genomic_DNA"/>
</dbReference>
<dbReference type="PANTHER" id="PTHR13743">
    <property type="entry name" value="BEIGE/BEACH-RELATED"/>
    <property type="match status" value="1"/>
</dbReference>
<keyword evidence="1 3" id="KW-0853">WD repeat</keyword>
<evidence type="ECO:0000256" key="4">
    <source>
        <dbReference type="SAM" id="MobiDB-lite"/>
    </source>
</evidence>
<gene>
    <name evidence="7" type="ORF">R5R35_010073</name>
</gene>
<organism evidence="7 8">
    <name type="scientific">Gryllus longicercus</name>
    <dbReference type="NCBI Taxonomy" id="2509291"/>
    <lineage>
        <taxon>Eukaryota</taxon>
        <taxon>Metazoa</taxon>
        <taxon>Ecdysozoa</taxon>
        <taxon>Arthropoda</taxon>
        <taxon>Hexapoda</taxon>
        <taxon>Insecta</taxon>
        <taxon>Pterygota</taxon>
        <taxon>Neoptera</taxon>
        <taxon>Polyneoptera</taxon>
        <taxon>Orthoptera</taxon>
        <taxon>Ensifera</taxon>
        <taxon>Gryllidea</taxon>
        <taxon>Grylloidea</taxon>
        <taxon>Gryllidae</taxon>
        <taxon>Gryllinae</taxon>
        <taxon>Gryllus</taxon>
    </lineage>
</organism>
<dbReference type="SUPFAM" id="SSF50978">
    <property type="entry name" value="WD40 repeat-like"/>
    <property type="match status" value="1"/>
</dbReference>
<feature type="region of interest" description="Disordered" evidence="4">
    <location>
        <begin position="196"/>
        <end position="224"/>
    </location>
</feature>
<dbReference type="InterPro" id="IPR023362">
    <property type="entry name" value="PH-BEACH_dom"/>
</dbReference>
<feature type="region of interest" description="Disordered" evidence="4">
    <location>
        <begin position="2627"/>
        <end position="2667"/>
    </location>
</feature>
<dbReference type="PROSITE" id="PS50197">
    <property type="entry name" value="BEACH"/>
    <property type="match status" value="1"/>
</dbReference>
<comment type="caution">
    <text evidence="7">The sequence shown here is derived from an EMBL/GenBank/DDBJ whole genome shotgun (WGS) entry which is preliminary data.</text>
</comment>
<dbReference type="Gene3D" id="2.30.29.30">
    <property type="entry name" value="Pleckstrin-homology domain (PH domain)/Phosphotyrosine-binding domain (PTB)"/>
    <property type="match status" value="1"/>
</dbReference>
<dbReference type="Pfam" id="PF02138">
    <property type="entry name" value="Beach"/>
    <property type="match status" value="1"/>
</dbReference>
<dbReference type="CDD" id="cd01201">
    <property type="entry name" value="PH_BEACH"/>
    <property type="match status" value="1"/>
</dbReference>
<proteinExistence type="predicted"/>
<dbReference type="SMART" id="SM01026">
    <property type="entry name" value="Beach"/>
    <property type="match status" value="1"/>
</dbReference>
<dbReference type="CDD" id="cd06071">
    <property type="entry name" value="Beach"/>
    <property type="match status" value="1"/>
</dbReference>
<feature type="domain" description="BEACH-type PH" evidence="6">
    <location>
        <begin position="3011"/>
        <end position="3118"/>
    </location>
</feature>
<feature type="region of interest" description="Disordered" evidence="4">
    <location>
        <begin position="1413"/>
        <end position="1433"/>
    </location>
</feature>
<protein>
    <recommendedName>
        <fullName evidence="9">Lysosomal-trafficking regulator</fullName>
    </recommendedName>
</protein>
<dbReference type="Pfam" id="PF00400">
    <property type="entry name" value="WD40"/>
    <property type="match status" value="1"/>
</dbReference>
<keyword evidence="8" id="KW-1185">Reference proteome</keyword>
<dbReference type="SUPFAM" id="SSF81837">
    <property type="entry name" value="BEACH domain"/>
    <property type="match status" value="1"/>
</dbReference>
<dbReference type="InterPro" id="IPR050865">
    <property type="entry name" value="BEACH_Domain"/>
</dbReference>
<dbReference type="InterPro" id="IPR001680">
    <property type="entry name" value="WD40_rpt"/>
</dbReference>
<feature type="repeat" description="WD" evidence="3">
    <location>
        <begin position="3591"/>
        <end position="3632"/>
    </location>
</feature>
<dbReference type="PROSITE" id="PS50082">
    <property type="entry name" value="WD_REPEATS_2"/>
    <property type="match status" value="1"/>
</dbReference>
<accession>A0AAN9VEW7</accession>
<evidence type="ECO:0000313" key="7">
    <source>
        <dbReference type="EMBL" id="KAK7861711.1"/>
    </source>
</evidence>
<dbReference type="PROSITE" id="PS00678">
    <property type="entry name" value="WD_REPEATS_1"/>
    <property type="match status" value="1"/>
</dbReference>
<dbReference type="InterPro" id="IPR036322">
    <property type="entry name" value="WD40_repeat_dom_sf"/>
</dbReference>
<dbReference type="InterPro" id="IPR036372">
    <property type="entry name" value="BEACH_dom_sf"/>
</dbReference>
<feature type="compositionally biased region" description="Polar residues" evidence="4">
    <location>
        <begin position="202"/>
        <end position="218"/>
    </location>
</feature>
<dbReference type="InterPro" id="IPR016024">
    <property type="entry name" value="ARM-type_fold"/>
</dbReference>
<dbReference type="InterPro" id="IPR015943">
    <property type="entry name" value="WD40/YVTN_repeat-like_dom_sf"/>
</dbReference>
<dbReference type="SUPFAM" id="SSF50729">
    <property type="entry name" value="PH domain-like"/>
    <property type="match status" value="1"/>
</dbReference>
<name>A0AAN9VEW7_9ORTH</name>
<dbReference type="SUPFAM" id="SSF48371">
    <property type="entry name" value="ARM repeat"/>
    <property type="match status" value="1"/>
</dbReference>
<dbReference type="Pfam" id="PF14844">
    <property type="entry name" value="PH_BEACH"/>
    <property type="match status" value="1"/>
</dbReference>
<dbReference type="InterPro" id="IPR019775">
    <property type="entry name" value="WD40_repeat_CS"/>
</dbReference>
<evidence type="ECO:0000256" key="2">
    <source>
        <dbReference type="ARBA" id="ARBA00022737"/>
    </source>
</evidence>
<feature type="domain" description="BEACH" evidence="5">
    <location>
        <begin position="3123"/>
        <end position="3423"/>
    </location>
</feature>
<feature type="compositionally biased region" description="Polar residues" evidence="4">
    <location>
        <begin position="902"/>
        <end position="916"/>
    </location>
</feature>
<dbReference type="PANTHER" id="PTHR13743:SF86">
    <property type="entry name" value="LYSOSOMAL-TRAFFICKING REGULATOR"/>
    <property type="match status" value="1"/>
</dbReference>